<keyword evidence="2" id="KW-1185">Reference proteome</keyword>
<proteinExistence type="predicted"/>
<dbReference type="Proteomes" id="UP001177021">
    <property type="component" value="Unassembled WGS sequence"/>
</dbReference>
<reference evidence="1" key="1">
    <citation type="submission" date="2023-10" db="EMBL/GenBank/DDBJ databases">
        <authorList>
            <person name="Rodriguez Cubillos JULIANA M."/>
            <person name="De Vega J."/>
        </authorList>
    </citation>
    <scope>NUCLEOTIDE SEQUENCE</scope>
</reference>
<accession>A0ACB0JK23</accession>
<evidence type="ECO:0000313" key="2">
    <source>
        <dbReference type="Proteomes" id="UP001177021"/>
    </source>
</evidence>
<protein>
    <submittedName>
        <fullName evidence="1">Uncharacterized protein</fullName>
    </submittedName>
</protein>
<dbReference type="EMBL" id="CASHSV030000055">
    <property type="protein sequence ID" value="CAJ2645070.1"/>
    <property type="molecule type" value="Genomic_DNA"/>
</dbReference>
<comment type="caution">
    <text evidence="1">The sequence shown here is derived from an EMBL/GenBank/DDBJ whole genome shotgun (WGS) entry which is preliminary data.</text>
</comment>
<gene>
    <name evidence="1" type="ORF">MILVUS5_LOCUS14015</name>
</gene>
<sequence>MGSIIFGEVDPYFVKEYGAELLESSNFIDYNDKFHTVIFNQSFIHPLLTIGWREMKDVFGFDVNQEVDVLYYGNGVFGLMCSKSLECCCQIPVYHSRFIRFGYTIEFYLQLTSDNINRSFLTIFDGFEEYLRSCNFKYIFVCCDNGTIDTFDVAVTDKPFKTMLEQN</sequence>
<name>A0ACB0JK23_TRIPR</name>
<organism evidence="1 2">
    <name type="scientific">Trifolium pratense</name>
    <name type="common">Red clover</name>
    <dbReference type="NCBI Taxonomy" id="57577"/>
    <lineage>
        <taxon>Eukaryota</taxon>
        <taxon>Viridiplantae</taxon>
        <taxon>Streptophyta</taxon>
        <taxon>Embryophyta</taxon>
        <taxon>Tracheophyta</taxon>
        <taxon>Spermatophyta</taxon>
        <taxon>Magnoliopsida</taxon>
        <taxon>eudicotyledons</taxon>
        <taxon>Gunneridae</taxon>
        <taxon>Pentapetalae</taxon>
        <taxon>rosids</taxon>
        <taxon>fabids</taxon>
        <taxon>Fabales</taxon>
        <taxon>Fabaceae</taxon>
        <taxon>Papilionoideae</taxon>
        <taxon>50 kb inversion clade</taxon>
        <taxon>NPAAA clade</taxon>
        <taxon>Hologalegina</taxon>
        <taxon>IRL clade</taxon>
        <taxon>Trifolieae</taxon>
        <taxon>Trifolium</taxon>
    </lineage>
</organism>
<evidence type="ECO:0000313" key="1">
    <source>
        <dbReference type="EMBL" id="CAJ2645070.1"/>
    </source>
</evidence>